<dbReference type="InterPro" id="IPR005024">
    <property type="entry name" value="Snf7_fam"/>
</dbReference>
<gene>
    <name evidence="2" type="ORF">BOLC4T22717H</name>
</gene>
<dbReference type="PANTHER" id="PTHR22761:SF75">
    <property type="entry name" value="VACUOLAR PROTEIN SORTING-ASSOCIATED PROTEIN 32 HOMOLOG 2"/>
    <property type="match status" value="1"/>
</dbReference>
<protein>
    <submittedName>
        <fullName evidence="2">Uncharacterized protein</fullName>
    </submittedName>
</protein>
<dbReference type="AlphaFoldDB" id="A0A3P6BK22"/>
<dbReference type="Gene3D" id="6.10.140.1230">
    <property type="match status" value="1"/>
</dbReference>
<dbReference type="GO" id="GO:0000815">
    <property type="term" value="C:ESCRT III complex"/>
    <property type="evidence" value="ECO:0007669"/>
    <property type="project" value="TreeGrafter"/>
</dbReference>
<feature type="non-terminal residue" evidence="2">
    <location>
        <position position="1"/>
    </location>
</feature>
<evidence type="ECO:0000256" key="1">
    <source>
        <dbReference type="SAM" id="MobiDB-lite"/>
    </source>
</evidence>
<dbReference type="GO" id="GO:0032511">
    <property type="term" value="P:late endosome to vacuole transport via multivesicular body sorting pathway"/>
    <property type="evidence" value="ECO:0007669"/>
    <property type="project" value="TreeGrafter"/>
</dbReference>
<name>A0A3P6BK22_BRAOL</name>
<proteinExistence type="predicted"/>
<dbReference type="GO" id="GO:0009898">
    <property type="term" value="C:cytoplasmic side of plasma membrane"/>
    <property type="evidence" value="ECO:0007669"/>
    <property type="project" value="TreeGrafter"/>
</dbReference>
<accession>A0A3P6BK22</accession>
<evidence type="ECO:0000313" key="2">
    <source>
        <dbReference type="EMBL" id="VDD05843.1"/>
    </source>
</evidence>
<dbReference type="GO" id="GO:0006900">
    <property type="term" value="P:vesicle budding from membrane"/>
    <property type="evidence" value="ECO:0007669"/>
    <property type="project" value="TreeGrafter"/>
</dbReference>
<sequence length="159" mass="18004">AIQCLKRKRLYKQQVEQLGNFQLRIHDQMIMLEGAKATTETVDALRSGASAMKAMQKATNIDDVDKTMDEINEQTENMKQKHCLLQLVRLLISTRRTCTSRDELEAELEELEGAELEEQLLQQATPMPSVPGRQPVRPAAPKRTAEEEELAALQAEMDL</sequence>
<feature type="region of interest" description="Disordered" evidence="1">
    <location>
        <begin position="120"/>
        <end position="159"/>
    </location>
</feature>
<dbReference type="PANTHER" id="PTHR22761">
    <property type="entry name" value="CHARGED MULTIVESICULAR BODY PROTEIN"/>
    <property type="match status" value="1"/>
</dbReference>
<reference evidence="2" key="1">
    <citation type="submission" date="2018-11" db="EMBL/GenBank/DDBJ databases">
        <authorList>
            <consortium name="Genoscope - CEA"/>
            <person name="William W."/>
        </authorList>
    </citation>
    <scope>NUCLEOTIDE SEQUENCE</scope>
</reference>
<dbReference type="EMBL" id="LR031873">
    <property type="protein sequence ID" value="VDD05843.1"/>
    <property type="molecule type" value="Genomic_DNA"/>
</dbReference>
<dbReference type="GO" id="GO:0005771">
    <property type="term" value="C:multivesicular body"/>
    <property type="evidence" value="ECO:0007669"/>
    <property type="project" value="TreeGrafter"/>
</dbReference>
<dbReference type="Pfam" id="PF03357">
    <property type="entry name" value="Snf7"/>
    <property type="match status" value="1"/>
</dbReference>
<organism evidence="2">
    <name type="scientific">Brassica oleracea</name>
    <name type="common">Wild cabbage</name>
    <dbReference type="NCBI Taxonomy" id="3712"/>
    <lineage>
        <taxon>Eukaryota</taxon>
        <taxon>Viridiplantae</taxon>
        <taxon>Streptophyta</taxon>
        <taxon>Embryophyta</taxon>
        <taxon>Tracheophyta</taxon>
        <taxon>Spermatophyta</taxon>
        <taxon>Magnoliopsida</taxon>
        <taxon>eudicotyledons</taxon>
        <taxon>Gunneridae</taxon>
        <taxon>Pentapetalae</taxon>
        <taxon>rosids</taxon>
        <taxon>malvids</taxon>
        <taxon>Brassicales</taxon>
        <taxon>Brassicaceae</taxon>
        <taxon>Brassiceae</taxon>
        <taxon>Brassica</taxon>
    </lineage>
</organism>